<dbReference type="Proteomes" id="UP000523614">
    <property type="component" value="Unassembled WGS sequence"/>
</dbReference>
<name>A0A847HD65_9CORY</name>
<dbReference type="InterPro" id="IPR013830">
    <property type="entry name" value="SGNH_hydro"/>
</dbReference>
<organism evidence="2 3">
    <name type="scientific">Corynebacterium marinum</name>
    <dbReference type="NCBI Taxonomy" id="349751"/>
    <lineage>
        <taxon>Bacteria</taxon>
        <taxon>Bacillati</taxon>
        <taxon>Actinomycetota</taxon>
        <taxon>Actinomycetes</taxon>
        <taxon>Mycobacteriales</taxon>
        <taxon>Corynebacteriaceae</taxon>
        <taxon>Corynebacterium</taxon>
    </lineage>
</organism>
<dbReference type="SUPFAM" id="SSF52266">
    <property type="entry name" value="SGNH hydrolase"/>
    <property type="match status" value="1"/>
</dbReference>
<evidence type="ECO:0000313" key="2">
    <source>
        <dbReference type="EMBL" id="NLF91892.1"/>
    </source>
</evidence>
<accession>A0A847HD65</accession>
<evidence type="ECO:0000313" key="3">
    <source>
        <dbReference type="Proteomes" id="UP000523614"/>
    </source>
</evidence>
<dbReference type="Gene3D" id="3.40.50.1110">
    <property type="entry name" value="SGNH hydrolase"/>
    <property type="match status" value="2"/>
</dbReference>
<dbReference type="Pfam" id="PF13472">
    <property type="entry name" value="Lipase_GDSL_2"/>
    <property type="match status" value="1"/>
</dbReference>
<gene>
    <name evidence="2" type="ORF">GX570_11200</name>
</gene>
<feature type="domain" description="SGNH hydrolase-type esterase" evidence="1">
    <location>
        <begin position="37"/>
        <end position="272"/>
    </location>
</feature>
<protein>
    <submittedName>
        <fullName evidence="2">Hydrolase</fullName>
    </submittedName>
</protein>
<dbReference type="GO" id="GO:0016787">
    <property type="term" value="F:hydrolase activity"/>
    <property type="evidence" value="ECO:0007669"/>
    <property type="project" value="UniProtKB-KW"/>
</dbReference>
<sequence length="281" mass="29543">MRSSSRLCVAFVLALLLLVGVIFAPASQAQTRNLVVFGDSVVADPPVGEYLARKVERGSSNSTDGRFCPTSQSNFGVRAAAKLGLQAADYSCSGATATGTRSFFGGGQTIGVQVDRALADGALTPATARVVVSNGFNDTYSNAGLPGEEVRARFVASMAPQIGRIRAAAPNARIQVVGYATIADGGYVCLFNAGGDLRDRTYAPQVGQWEQLAQDMQRDLAAAAGVEFLDLKPSTADRGMCAPDHLRNWAGIVDVNASPQNLPFHMNARGHEHVAEVVARS</sequence>
<dbReference type="InterPro" id="IPR036514">
    <property type="entry name" value="SGNH_hydro_sf"/>
</dbReference>
<reference evidence="2 3" key="1">
    <citation type="journal article" date="2020" name="Biotechnol. Biofuels">
        <title>New insights from the biogas microbiome by comprehensive genome-resolved metagenomics of nearly 1600 species originating from multiple anaerobic digesters.</title>
        <authorList>
            <person name="Campanaro S."/>
            <person name="Treu L."/>
            <person name="Rodriguez-R L.M."/>
            <person name="Kovalovszki A."/>
            <person name="Ziels R.M."/>
            <person name="Maus I."/>
            <person name="Zhu X."/>
            <person name="Kougias P.G."/>
            <person name="Basile A."/>
            <person name="Luo G."/>
            <person name="Schluter A."/>
            <person name="Konstantinidis K.T."/>
            <person name="Angelidaki I."/>
        </authorList>
    </citation>
    <scope>NUCLEOTIDE SEQUENCE [LARGE SCALE GENOMIC DNA]</scope>
    <source>
        <strain evidence="2">AS06rmzACSIP_235</strain>
    </source>
</reference>
<evidence type="ECO:0000259" key="1">
    <source>
        <dbReference type="Pfam" id="PF13472"/>
    </source>
</evidence>
<keyword evidence="2" id="KW-0378">Hydrolase</keyword>
<dbReference type="AlphaFoldDB" id="A0A847HD65"/>
<comment type="caution">
    <text evidence="2">The sequence shown here is derived from an EMBL/GenBank/DDBJ whole genome shotgun (WGS) entry which is preliminary data.</text>
</comment>
<dbReference type="EMBL" id="JAAYYP010000409">
    <property type="protein sequence ID" value="NLF91892.1"/>
    <property type="molecule type" value="Genomic_DNA"/>
</dbReference>
<proteinExistence type="predicted"/>